<dbReference type="OrthoDB" id="186786at2759"/>
<sequence>MVKKIKINMKDRIIGLLFVIIWYVSVLAGFFTLICPILPLAIISPKKYRKLSDKVFGMWEPFTAAMLEIFFGTRIYLTGDKINPYESSVLIMNHRTRVDWGFLWLALFHCCQPNAHNVKYVLKSSLMHLPGPGWVMQTCSFIFVHRNWSRDKFLINQMINYLNNSDQLYQVLIFPEGTDLTEDTIRKSHKYADEKNYERYYKVLHPKTSGFAFIVQKMKTGGQLKAIYDITIGYPKTIPISERDLIKGKFPEEVHLHVKRYSSRILPHQEKDLKKWLRSIWKGKEMLLQNFYTVKHFPTEKLKEDSYENINFQIKINGETSHEKSSHEFELNSLQYTSSNEKSIINENADADDDDDDDEDEDNNKMKNSHNWNNPYKTPNYRPSHLLSIVLGFWMILTNGFHQMVASIYFTRYKKKPQVIKKLE</sequence>
<evidence type="ECO:0000256" key="5">
    <source>
        <dbReference type="SAM" id="Phobius"/>
    </source>
</evidence>
<dbReference type="GO" id="GO:0036149">
    <property type="term" value="P:phosphatidylinositol acyl-chain remodeling"/>
    <property type="evidence" value="ECO:0007669"/>
    <property type="project" value="TreeGrafter"/>
</dbReference>
<organism>
    <name type="scientific">Pediculus humanus subsp. corporis</name>
    <name type="common">Body louse</name>
    <dbReference type="NCBI Taxonomy" id="121224"/>
    <lineage>
        <taxon>Eukaryota</taxon>
        <taxon>Metazoa</taxon>
        <taxon>Ecdysozoa</taxon>
        <taxon>Arthropoda</taxon>
        <taxon>Hexapoda</taxon>
        <taxon>Insecta</taxon>
        <taxon>Pterygota</taxon>
        <taxon>Neoptera</taxon>
        <taxon>Paraneoptera</taxon>
        <taxon>Psocodea</taxon>
        <taxon>Troctomorpha</taxon>
        <taxon>Phthiraptera</taxon>
        <taxon>Anoplura</taxon>
        <taxon>Pediculidae</taxon>
        <taxon>Pediculus</taxon>
    </lineage>
</organism>
<evidence type="ECO:0000313" key="7">
    <source>
        <dbReference type="EMBL" id="EEB15395.1"/>
    </source>
</evidence>
<keyword evidence="2 7" id="KW-0808">Transferase</keyword>
<dbReference type="Pfam" id="PF16076">
    <property type="entry name" value="Acyltransf_C"/>
    <property type="match status" value="1"/>
</dbReference>
<reference evidence="7" key="1">
    <citation type="submission" date="2007-04" db="EMBL/GenBank/DDBJ databases">
        <title>Annotation of Pediculus humanus corporis strain USDA.</title>
        <authorList>
            <person name="Kirkness E."/>
            <person name="Hannick L."/>
            <person name="Hass B."/>
            <person name="Bruggner R."/>
            <person name="Lawson D."/>
            <person name="Bidwell S."/>
            <person name="Joardar V."/>
            <person name="Caler E."/>
            <person name="Walenz B."/>
            <person name="Inman J."/>
            <person name="Schobel S."/>
            <person name="Galinsky K."/>
            <person name="Amedeo P."/>
            <person name="Strausberg R."/>
        </authorList>
    </citation>
    <scope>NUCLEOTIDE SEQUENCE</scope>
    <source>
        <strain evidence="7">USDA</strain>
    </source>
</reference>
<dbReference type="GO" id="GO:0005783">
    <property type="term" value="C:endoplasmic reticulum"/>
    <property type="evidence" value="ECO:0007669"/>
    <property type="project" value="TreeGrafter"/>
</dbReference>
<dbReference type="EMBL" id="AAZO01004258">
    <property type="status" value="NOT_ANNOTATED_CDS"/>
    <property type="molecule type" value="Genomic_DNA"/>
</dbReference>
<proteinExistence type="inferred from homology"/>
<evidence type="ECO:0000313" key="9">
    <source>
        <dbReference type="Proteomes" id="UP000009046"/>
    </source>
</evidence>
<dbReference type="HOGENOM" id="CLU_647798_0_0_1"/>
<accession>E0VPT9</accession>
<dbReference type="KEGG" id="phu:Phum_PHUM365550"/>
<dbReference type="OMA" id="ESSAWLM"/>
<evidence type="ECO:0000256" key="2">
    <source>
        <dbReference type="ARBA" id="ARBA00022679"/>
    </source>
</evidence>
<dbReference type="PANTHER" id="PTHR10983:SF16">
    <property type="entry name" value="LYSOCARDIOLIPIN ACYLTRANSFERASE 1"/>
    <property type="match status" value="1"/>
</dbReference>
<dbReference type="VEuPathDB" id="VectorBase:PHUM365550"/>
<dbReference type="SMART" id="SM00563">
    <property type="entry name" value="PlsC"/>
    <property type="match status" value="1"/>
</dbReference>
<dbReference type="GeneID" id="8233455"/>
<keyword evidence="5" id="KW-0812">Transmembrane</keyword>
<feature type="transmembrane region" description="Helical" evidence="5">
    <location>
        <begin position="386"/>
        <end position="411"/>
    </location>
</feature>
<feature type="domain" description="Phospholipid/glycerol acyltransferase" evidence="6">
    <location>
        <begin position="88"/>
        <end position="235"/>
    </location>
</feature>
<evidence type="ECO:0000256" key="3">
    <source>
        <dbReference type="ARBA" id="ARBA00023315"/>
    </source>
</evidence>
<keyword evidence="5" id="KW-1133">Transmembrane helix</keyword>
<dbReference type="PANTHER" id="PTHR10983">
    <property type="entry name" value="1-ACYLGLYCEROL-3-PHOSPHATE ACYLTRANSFERASE-RELATED"/>
    <property type="match status" value="1"/>
</dbReference>
<keyword evidence="3 7" id="KW-0012">Acyltransferase</keyword>
<protein>
    <submittedName>
        <fullName evidence="7">1-acylglycerol-3-phosphate acyltransferase, putative</fullName>
    </submittedName>
</protein>
<evidence type="ECO:0000256" key="1">
    <source>
        <dbReference type="ARBA" id="ARBA00008655"/>
    </source>
</evidence>
<gene>
    <name evidence="8" type="primary">8233455</name>
    <name evidence="7" type="ORF">Phum_PHUM365550</name>
</gene>
<reference evidence="7" key="2">
    <citation type="submission" date="2007-04" db="EMBL/GenBank/DDBJ databases">
        <title>The genome of the human body louse.</title>
        <authorList>
            <consortium name="The Human Body Louse Genome Consortium"/>
            <person name="Kirkness E."/>
            <person name="Walenz B."/>
            <person name="Hass B."/>
            <person name="Bruggner R."/>
            <person name="Strausberg R."/>
        </authorList>
    </citation>
    <scope>NUCLEOTIDE SEQUENCE</scope>
    <source>
        <strain evidence="7">USDA</strain>
    </source>
</reference>
<keyword evidence="9" id="KW-1185">Reference proteome</keyword>
<name>E0VPT9_PEDHC</name>
<dbReference type="InterPro" id="IPR032098">
    <property type="entry name" value="Acyltransf_C"/>
</dbReference>
<feature type="compositionally biased region" description="Acidic residues" evidence="4">
    <location>
        <begin position="349"/>
        <end position="362"/>
    </location>
</feature>
<evidence type="ECO:0000256" key="4">
    <source>
        <dbReference type="SAM" id="MobiDB-lite"/>
    </source>
</evidence>
<evidence type="ECO:0000259" key="6">
    <source>
        <dbReference type="SMART" id="SM00563"/>
    </source>
</evidence>
<keyword evidence="5" id="KW-0472">Membrane</keyword>
<dbReference type="RefSeq" id="XP_002428133.1">
    <property type="nucleotide sequence ID" value="XM_002428088.1"/>
</dbReference>
<dbReference type="AlphaFoldDB" id="E0VPT9"/>
<evidence type="ECO:0000313" key="8">
    <source>
        <dbReference type="EnsemblMetazoa" id="PHUM365550-PA"/>
    </source>
</evidence>
<dbReference type="CTD" id="8233455"/>
<dbReference type="SUPFAM" id="SSF69593">
    <property type="entry name" value="Glycerol-3-phosphate (1)-acyltransferase"/>
    <property type="match status" value="1"/>
</dbReference>
<dbReference type="CDD" id="cd07990">
    <property type="entry name" value="LPLAT_LCLAT1-like"/>
    <property type="match status" value="1"/>
</dbReference>
<comment type="similarity">
    <text evidence="1">Belongs to the 1-acyl-sn-glycerol-3-phosphate acyltransferase family.</text>
</comment>
<dbReference type="GO" id="GO:0016746">
    <property type="term" value="F:acyltransferase activity"/>
    <property type="evidence" value="ECO:0007669"/>
    <property type="project" value="UniProtKB-KW"/>
</dbReference>
<feature type="transmembrane region" description="Helical" evidence="5">
    <location>
        <begin position="12"/>
        <end position="42"/>
    </location>
</feature>
<dbReference type="EMBL" id="DS235379">
    <property type="protein sequence ID" value="EEB15395.1"/>
    <property type="molecule type" value="Genomic_DNA"/>
</dbReference>
<feature type="region of interest" description="Disordered" evidence="4">
    <location>
        <begin position="347"/>
        <end position="377"/>
    </location>
</feature>
<dbReference type="Pfam" id="PF01553">
    <property type="entry name" value="Acyltransferase"/>
    <property type="match status" value="1"/>
</dbReference>
<dbReference type="InParanoid" id="E0VPT9"/>
<dbReference type="Proteomes" id="UP000009046">
    <property type="component" value="Unassembled WGS sequence"/>
</dbReference>
<dbReference type="InterPro" id="IPR002123">
    <property type="entry name" value="Plipid/glycerol_acylTrfase"/>
</dbReference>
<dbReference type="EnsemblMetazoa" id="PHUM365550-RA">
    <property type="protein sequence ID" value="PHUM365550-PA"/>
    <property type="gene ID" value="PHUM365550"/>
</dbReference>
<reference evidence="8" key="3">
    <citation type="submission" date="2021-02" db="UniProtKB">
        <authorList>
            <consortium name="EnsemblMetazoa"/>
        </authorList>
    </citation>
    <scope>IDENTIFICATION</scope>
    <source>
        <strain evidence="8">USDA</strain>
    </source>
</reference>
<dbReference type="STRING" id="121224.E0VPT9"/>
<dbReference type="eggNOG" id="KOG1505">
    <property type="taxonomic scope" value="Eukaryota"/>
</dbReference>